<dbReference type="PROSITE" id="PS51257">
    <property type="entry name" value="PROKAR_LIPOPROTEIN"/>
    <property type="match status" value="1"/>
</dbReference>
<dbReference type="Gene3D" id="2.40.128.420">
    <property type="match status" value="1"/>
</dbReference>
<keyword evidence="1" id="KW-0732">Signal</keyword>
<reference evidence="4" key="1">
    <citation type="submission" date="2022-03" db="EMBL/GenBank/DDBJ databases">
        <title>De novo assembled genomes of Belliella spp. (Cyclobacteriaceae) strains.</title>
        <authorList>
            <person name="Szabo A."/>
            <person name="Korponai K."/>
            <person name="Felfoldi T."/>
        </authorList>
    </citation>
    <scope>NUCLEOTIDE SEQUENCE</scope>
    <source>
        <strain evidence="4">DSM 111904</strain>
    </source>
</reference>
<proteinExistence type="predicted"/>
<gene>
    <name evidence="4" type="ORF">MM239_14100</name>
</gene>
<dbReference type="Pfam" id="PF18620">
    <property type="entry name" value="DUF5627"/>
    <property type="match status" value="1"/>
</dbReference>
<dbReference type="RefSeq" id="WP_241348898.1">
    <property type="nucleotide sequence ID" value="NZ_JAKZGP010000040.1"/>
</dbReference>
<evidence type="ECO:0000259" key="3">
    <source>
        <dbReference type="Pfam" id="PF18620"/>
    </source>
</evidence>
<feature type="signal peptide" evidence="1">
    <location>
        <begin position="1"/>
        <end position="22"/>
    </location>
</feature>
<organism evidence="4 5">
    <name type="scientific">Belliella filtrata</name>
    <dbReference type="NCBI Taxonomy" id="2923435"/>
    <lineage>
        <taxon>Bacteria</taxon>
        <taxon>Pseudomonadati</taxon>
        <taxon>Bacteroidota</taxon>
        <taxon>Cytophagia</taxon>
        <taxon>Cytophagales</taxon>
        <taxon>Cyclobacteriaceae</taxon>
        <taxon>Belliella</taxon>
    </lineage>
</organism>
<dbReference type="Pfam" id="PF08522">
    <property type="entry name" value="BT_3987-like_N"/>
    <property type="match status" value="1"/>
</dbReference>
<sequence>MKKITYIIIALVVMLSSCQNQDWEFPNFDYQTVYFAYQYPVRTITFGEDIFDTSLDNEGKFRLMVTTGGVYSSPRDVSVEIEVDESIADGLLFEEGGDEIEVLSSEYYQLSSNTVTIPRGQIAGGVEVQLTGAFFNDPRAIKKTFVLPVKITNVINADSILSGVPIVQNPRRAVADDWFPAPKDFTLYAVKYINEWHGYYLRRGRDVITGKVEGIDDGTITRRQNNVENDELNQLVTESRSQVLFPVEFTGVGGQNITAELLLSFNGDGSCTVSASNNNFTASGSGRFVQKGEKSSWGNQDRDALYLTYEVDLPQLHVSTTDTLVMRNRGVVMETFTPVLR</sequence>
<protein>
    <submittedName>
        <fullName evidence="4">DUF5627 domain-containing protein</fullName>
    </submittedName>
</protein>
<keyword evidence="5" id="KW-1185">Reference proteome</keyword>
<dbReference type="InterPro" id="IPR013728">
    <property type="entry name" value="BT_3987-like_N"/>
</dbReference>
<accession>A0ABS9V2V5</accession>
<name>A0ABS9V2V5_9BACT</name>
<comment type="caution">
    <text evidence="4">The sequence shown here is derived from an EMBL/GenBank/DDBJ whole genome shotgun (WGS) entry which is preliminary data.</text>
</comment>
<dbReference type="Gene3D" id="2.60.40.1740">
    <property type="entry name" value="hypothetical protein (bacova_03559)"/>
    <property type="match status" value="1"/>
</dbReference>
<evidence type="ECO:0000313" key="4">
    <source>
        <dbReference type="EMBL" id="MCH7410535.1"/>
    </source>
</evidence>
<evidence type="ECO:0000313" key="5">
    <source>
        <dbReference type="Proteomes" id="UP001165489"/>
    </source>
</evidence>
<feature type="chain" id="PRO_5045247903" evidence="1">
    <location>
        <begin position="23"/>
        <end position="341"/>
    </location>
</feature>
<feature type="domain" description="DUF5627" evidence="3">
    <location>
        <begin position="195"/>
        <end position="330"/>
    </location>
</feature>
<evidence type="ECO:0000256" key="1">
    <source>
        <dbReference type="SAM" id="SignalP"/>
    </source>
</evidence>
<evidence type="ECO:0000259" key="2">
    <source>
        <dbReference type="Pfam" id="PF08522"/>
    </source>
</evidence>
<feature type="domain" description="BT-3987-like N-terminal" evidence="2">
    <location>
        <begin position="31"/>
        <end position="155"/>
    </location>
</feature>
<dbReference type="EMBL" id="JAKZGP010000040">
    <property type="protein sequence ID" value="MCH7410535.1"/>
    <property type="molecule type" value="Genomic_DNA"/>
</dbReference>
<dbReference type="InterPro" id="IPR040580">
    <property type="entry name" value="DUF5627"/>
</dbReference>
<dbReference type="Proteomes" id="UP001165489">
    <property type="component" value="Unassembled WGS sequence"/>
</dbReference>